<dbReference type="PANTHER" id="PTHR30068:SF4">
    <property type="entry name" value="URONATE ISOMERASE"/>
    <property type="match status" value="1"/>
</dbReference>
<comment type="pathway">
    <text evidence="2 7">Carbohydrate metabolism; pentose and glucuronate interconversion.</text>
</comment>
<dbReference type="SUPFAM" id="SSF51556">
    <property type="entry name" value="Metallo-dependent hydrolases"/>
    <property type="match status" value="1"/>
</dbReference>
<dbReference type="EMBL" id="CP038151">
    <property type="protein sequence ID" value="QBR03390.1"/>
    <property type="molecule type" value="Genomic_DNA"/>
</dbReference>
<keyword evidence="9" id="KW-1185">Reference proteome</keyword>
<dbReference type="Pfam" id="PF02614">
    <property type="entry name" value="UxaC"/>
    <property type="match status" value="1"/>
</dbReference>
<dbReference type="InterPro" id="IPR003766">
    <property type="entry name" value="Uronate_isomerase"/>
</dbReference>
<comment type="catalytic activity">
    <reaction evidence="1 7">
        <text>D-glucuronate = D-fructuronate</text>
        <dbReference type="Rhea" id="RHEA:13049"/>
        <dbReference type="ChEBI" id="CHEBI:58720"/>
        <dbReference type="ChEBI" id="CHEBI:59863"/>
        <dbReference type="EC" id="5.3.1.12"/>
    </reaction>
</comment>
<gene>
    <name evidence="7 8" type="primary">uxaC</name>
    <name evidence="8" type="ORF">E1956_40385</name>
</gene>
<dbReference type="PANTHER" id="PTHR30068">
    <property type="entry name" value="URONATE ISOMERASE"/>
    <property type="match status" value="1"/>
</dbReference>
<evidence type="ECO:0000256" key="7">
    <source>
        <dbReference type="HAMAP-Rule" id="MF_00675"/>
    </source>
</evidence>
<reference evidence="8 9" key="1">
    <citation type="submission" date="2019-03" db="EMBL/GenBank/DDBJ databases">
        <title>Paraburkholderia sp. 7MH5, isolated from subtropical forest soil.</title>
        <authorList>
            <person name="Gao Z.-H."/>
            <person name="Qiu L.-H."/>
        </authorList>
    </citation>
    <scope>NUCLEOTIDE SEQUENCE [LARGE SCALE GENOMIC DNA]</scope>
    <source>
        <strain evidence="8 9">7MH5</strain>
    </source>
</reference>
<comment type="similarity">
    <text evidence="3 7">Belongs to the metallo-dependent hydrolases superfamily. Uronate isomerase family.</text>
</comment>
<evidence type="ECO:0000313" key="9">
    <source>
        <dbReference type="Proteomes" id="UP000295727"/>
    </source>
</evidence>
<evidence type="ECO:0000256" key="4">
    <source>
        <dbReference type="ARBA" id="ARBA00012546"/>
    </source>
</evidence>
<comment type="catalytic activity">
    <reaction evidence="7">
        <text>aldehydo-D-galacturonate = keto-D-tagaturonate</text>
        <dbReference type="Rhea" id="RHEA:27702"/>
        <dbReference type="ChEBI" id="CHEBI:12952"/>
        <dbReference type="ChEBI" id="CHEBI:17886"/>
    </reaction>
</comment>
<protein>
    <recommendedName>
        <fullName evidence="5 7">Uronate isomerase</fullName>
        <ecNumber evidence="4 7">5.3.1.12</ecNumber>
    </recommendedName>
    <alternativeName>
        <fullName evidence="7">Glucuronate isomerase</fullName>
    </alternativeName>
    <alternativeName>
        <fullName evidence="7">Uronic isomerase</fullName>
    </alternativeName>
</protein>
<evidence type="ECO:0000256" key="3">
    <source>
        <dbReference type="ARBA" id="ARBA00008397"/>
    </source>
</evidence>
<dbReference type="RefSeq" id="WP_134758884.1">
    <property type="nucleotide sequence ID" value="NZ_CP038151.1"/>
</dbReference>
<organism evidence="8 9">
    <name type="scientific">Paraburkholderia pallida</name>
    <dbReference type="NCBI Taxonomy" id="2547399"/>
    <lineage>
        <taxon>Bacteria</taxon>
        <taxon>Pseudomonadati</taxon>
        <taxon>Pseudomonadota</taxon>
        <taxon>Betaproteobacteria</taxon>
        <taxon>Burkholderiales</taxon>
        <taxon>Burkholderiaceae</taxon>
        <taxon>Paraburkholderia</taxon>
    </lineage>
</organism>
<dbReference type="KEGG" id="ppai:E1956_40385"/>
<evidence type="ECO:0000256" key="1">
    <source>
        <dbReference type="ARBA" id="ARBA00001165"/>
    </source>
</evidence>
<dbReference type="GO" id="GO:0008880">
    <property type="term" value="F:glucuronate isomerase activity"/>
    <property type="evidence" value="ECO:0007669"/>
    <property type="project" value="UniProtKB-UniRule"/>
</dbReference>
<evidence type="ECO:0000313" key="8">
    <source>
        <dbReference type="EMBL" id="QBR03390.1"/>
    </source>
</evidence>
<dbReference type="InterPro" id="IPR032466">
    <property type="entry name" value="Metal_Hydrolase"/>
</dbReference>
<evidence type="ECO:0000256" key="2">
    <source>
        <dbReference type="ARBA" id="ARBA00004892"/>
    </source>
</evidence>
<proteinExistence type="inferred from homology"/>
<dbReference type="GO" id="GO:0019698">
    <property type="term" value="P:D-galacturonate catabolic process"/>
    <property type="evidence" value="ECO:0007669"/>
    <property type="project" value="TreeGrafter"/>
</dbReference>
<dbReference type="Proteomes" id="UP000295727">
    <property type="component" value="Chromosome 4"/>
</dbReference>
<dbReference type="GO" id="GO:0042840">
    <property type="term" value="P:D-glucuronate catabolic process"/>
    <property type="evidence" value="ECO:0007669"/>
    <property type="project" value="TreeGrafter"/>
</dbReference>
<name>A0A4P7D8B3_9BURK</name>
<dbReference type="NCBIfam" id="NF002794">
    <property type="entry name" value="PRK02925.1"/>
    <property type="match status" value="1"/>
</dbReference>
<dbReference type="EC" id="5.3.1.12" evidence="4 7"/>
<evidence type="ECO:0000256" key="6">
    <source>
        <dbReference type="ARBA" id="ARBA00023235"/>
    </source>
</evidence>
<dbReference type="Gene3D" id="3.20.20.140">
    <property type="entry name" value="Metal-dependent hydrolases"/>
    <property type="match status" value="1"/>
</dbReference>
<keyword evidence="6 7" id="KW-0413">Isomerase</keyword>
<dbReference type="Gene3D" id="1.10.2020.10">
    <property type="entry name" value="uronate isomerase, domain 2, chain A"/>
    <property type="match status" value="1"/>
</dbReference>
<sequence length="468" mass="52859">MNPFMGDNFLLSSDCARKLYHEYARPEPIFDYHCHLSVKDIADDRRFNNITEIWLKGDHYKWRAMRALGNDERYITGDASDREKFDVWANDLPSCLGNPLYHWSHLELRAGFGIDDPISGRTAERIWNETSRQLRQPGMSARGLLRKFNVRLVGSTDDPTDTLEFHAQIARDPSMGDIAVRPNWRADNLVKIEVDGFAAYIDKLAHASETAIDDFQSLKAALLRRLDHFCAHGCIAADHGIPVLRYAPLASESVIDQIVQKRLSGQRLSEEEIAQYATAIQVWLAGQYAERGWAMQLHIGAQLNNNTAMLNQLGPNTGFDAIRDRPISEGLAGLLDAMNSNSGLPRLVIHTINPSQNEVIATLCACFQGGNTRGKIQFGAAWWFNDQLDGMRRQLTQLSQLGILGTFVGMITDSRSLLSYSRHEYFRRLLCDMVGSWMENGEVPQDFGLVGEMIRKICYRNAAEFFSL</sequence>
<dbReference type="HAMAP" id="MF_00675">
    <property type="entry name" value="UxaC"/>
    <property type="match status" value="1"/>
</dbReference>
<evidence type="ECO:0000256" key="5">
    <source>
        <dbReference type="ARBA" id="ARBA00020555"/>
    </source>
</evidence>
<dbReference type="UniPathway" id="UPA00246"/>
<accession>A0A4P7D8B3</accession>
<dbReference type="AlphaFoldDB" id="A0A4P7D8B3"/>
<dbReference type="OrthoDB" id="9766564at2"/>